<protein>
    <submittedName>
        <fullName evidence="3">Glycosyl transferase family 2</fullName>
    </submittedName>
</protein>
<dbReference type="PANTHER" id="PTHR43685:SF2">
    <property type="entry name" value="GLYCOSYLTRANSFERASE 2-LIKE DOMAIN-CONTAINING PROTEIN"/>
    <property type="match status" value="1"/>
</dbReference>
<sequence length="644" mass="69413">MASATLAEYVESALPHVAARSGAGAVLDNAFRFRSRTGRVLLAALACPGRRGTDDYTGFDARAASTELNLAAYCDLAYALAAQPLGDGDHRAALAMYGRAAKLLGNAVPERDQVAHVRLAALHGDTALLERLRGTYARVPATWWKAVDYAVLRAAAPADTGRWLPAFLDFAGWRDLELAGTGPEDNLLSRLAPKKDRAVGDGPLVSVVMTCFRPGPELLTAVRSVLAQSWRRFELLLVDDASEPEYDAVLLEAAGLDERVRLLRQRTNGGTYRARNRAMGVAAGAFITGLDSDDWAHPRWLERQIAPLLAEPNLVMTVAEGIRCTADLEPAVSPVLRLTEPRSTSIMYRTALIRERIGFYDTVLKSGDTEFKLRIQRHFGKHRVRVMYGDFLTIVRQREGSLSDGDVSAAWVTPERFAYNSAFRQWHKRIQQSKAKSLLPASPPERPFPAPRGLLERGVEAERFDLVVAADWRRLDQDRRALLERAAAAAAEGAAVAIVHYAAWEDAGVGPTVIAAEALAAAAELGIEFADPERLHTDRLVVSEAPLLVCLQADYPQLRTAAAEAVREEAVATAPLRLRRGSRRGRKDALLVGAAVLALTAGAGVALIAADSAEAALTAAATGLAAAAAAAVALASLAMRRARR</sequence>
<feature type="transmembrane region" description="Helical" evidence="1">
    <location>
        <begin position="616"/>
        <end position="639"/>
    </location>
</feature>
<dbReference type="SUPFAM" id="SSF53448">
    <property type="entry name" value="Nucleotide-diphospho-sugar transferases"/>
    <property type="match status" value="1"/>
</dbReference>
<evidence type="ECO:0000256" key="1">
    <source>
        <dbReference type="SAM" id="Phobius"/>
    </source>
</evidence>
<dbReference type="Pfam" id="PF00535">
    <property type="entry name" value="Glycos_transf_2"/>
    <property type="match status" value="1"/>
</dbReference>
<dbReference type="InterPro" id="IPR001173">
    <property type="entry name" value="Glyco_trans_2-like"/>
</dbReference>
<dbReference type="GO" id="GO:0016740">
    <property type="term" value="F:transferase activity"/>
    <property type="evidence" value="ECO:0007669"/>
    <property type="project" value="UniProtKB-KW"/>
</dbReference>
<dbReference type="EMBL" id="PVTJ01000004">
    <property type="protein sequence ID" value="PRY59061.1"/>
    <property type="molecule type" value="Genomic_DNA"/>
</dbReference>
<gene>
    <name evidence="3" type="ORF">B0I28_104217</name>
</gene>
<feature type="domain" description="Glycosyltransferase 2-like" evidence="2">
    <location>
        <begin position="206"/>
        <end position="318"/>
    </location>
</feature>
<keyword evidence="1" id="KW-1133">Transmembrane helix</keyword>
<organism evidence="3 4">
    <name type="scientific">Glycomyces artemisiae</name>
    <dbReference type="NCBI Taxonomy" id="1076443"/>
    <lineage>
        <taxon>Bacteria</taxon>
        <taxon>Bacillati</taxon>
        <taxon>Actinomycetota</taxon>
        <taxon>Actinomycetes</taxon>
        <taxon>Glycomycetales</taxon>
        <taxon>Glycomycetaceae</taxon>
        <taxon>Glycomyces</taxon>
    </lineage>
</organism>
<dbReference type="PANTHER" id="PTHR43685">
    <property type="entry name" value="GLYCOSYLTRANSFERASE"/>
    <property type="match status" value="1"/>
</dbReference>
<dbReference type="RefSeq" id="WP_106364159.1">
    <property type="nucleotide sequence ID" value="NZ_PVTJ01000004.1"/>
</dbReference>
<proteinExistence type="predicted"/>
<dbReference type="Gene3D" id="3.90.550.10">
    <property type="entry name" value="Spore Coat Polysaccharide Biosynthesis Protein SpsA, Chain A"/>
    <property type="match status" value="1"/>
</dbReference>
<evidence type="ECO:0000313" key="4">
    <source>
        <dbReference type="Proteomes" id="UP000238176"/>
    </source>
</evidence>
<keyword evidence="1" id="KW-0472">Membrane</keyword>
<dbReference type="OrthoDB" id="3171021at2"/>
<reference evidence="3 4" key="1">
    <citation type="submission" date="2018-03" db="EMBL/GenBank/DDBJ databases">
        <title>Genomic Encyclopedia of Type Strains, Phase III (KMG-III): the genomes of soil and plant-associated and newly described type strains.</title>
        <authorList>
            <person name="Whitman W."/>
        </authorList>
    </citation>
    <scope>NUCLEOTIDE SEQUENCE [LARGE SCALE GENOMIC DNA]</scope>
    <source>
        <strain evidence="3 4">CGMCC 4.7067</strain>
    </source>
</reference>
<keyword evidence="1" id="KW-0812">Transmembrane</keyword>
<accession>A0A2T0UMA7</accession>
<dbReference type="CDD" id="cd00761">
    <property type="entry name" value="Glyco_tranf_GTA_type"/>
    <property type="match status" value="1"/>
</dbReference>
<dbReference type="AlphaFoldDB" id="A0A2T0UMA7"/>
<keyword evidence="4" id="KW-1185">Reference proteome</keyword>
<name>A0A2T0UMA7_9ACTN</name>
<comment type="caution">
    <text evidence="3">The sequence shown here is derived from an EMBL/GenBank/DDBJ whole genome shotgun (WGS) entry which is preliminary data.</text>
</comment>
<dbReference type="Proteomes" id="UP000238176">
    <property type="component" value="Unassembled WGS sequence"/>
</dbReference>
<feature type="transmembrane region" description="Helical" evidence="1">
    <location>
        <begin position="589"/>
        <end position="610"/>
    </location>
</feature>
<evidence type="ECO:0000259" key="2">
    <source>
        <dbReference type="Pfam" id="PF00535"/>
    </source>
</evidence>
<dbReference type="InterPro" id="IPR029044">
    <property type="entry name" value="Nucleotide-diphossugar_trans"/>
</dbReference>
<dbReference type="InterPro" id="IPR050834">
    <property type="entry name" value="Glycosyltransf_2"/>
</dbReference>
<evidence type="ECO:0000313" key="3">
    <source>
        <dbReference type="EMBL" id="PRY59061.1"/>
    </source>
</evidence>
<keyword evidence="3" id="KW-0808">Transferase</keyword>